<evidence type="ECO:0000256" key="2">
    <source>
        <dbReference type="ARBA" id="ARBA00022679"/>
    </source>
</evidence>
<proteinExistence type="inferred from homology"/>
<evidence type="ECO:0000313" key="5">
    <source>
        <dbReference type="EMBL" id="MBB5030779.1"/>
    </source>
</evidence>
<dbReference type="RefSeq" id="WP_184337722.1">
    <property type="nucleotide sequence ID" value="NZ_JACHIG010000001.1"/>
</dbReference>
<evidence type="ECO:0000256" key="1">
    <source>
        <dbReference type="ARBA" id="ARBA00006284"/>
    </source>
</evidence>
<dbReference type="EC" id="2.7.1.31" evidence="5"/>
<sequence length="375" mass="38810">MRILIAIDKFKGSIPASVAAKSIASALAQALPGAVCDLCPIADGGEGTAEAVVTALNGEWCEAATFDAQSRPVTARYGLATSAGQSEAVMEMSAASGLAMVSDLPLNPATASTWGTGLMLQDALERGVKRIVIGIGGSATNDAGIGMAAALGFRFLDAAGAVLDPIIANIDRLARIEQPVDFTPPEILVACDVNNPLLGSHGCTRIYGPQKGVTDFEFFENRVRLLADVAKRDLGADHRDVPGAGAAGGLGFGLMTFCGARLTSGFDLIADLVHLHERIAVADLIITGEGRMDAQTLHGKGPMGVADMAHELGKPVAAFAGAIEAEDQLRTRIDLLCAIKPKDMPLAEAMQRGPELLVAAVTTQAQALRDLMTTA</sequence>
<evidence type="ECO:0000256" key="4">
    <source>
        <dbReference type="PIRNR" id="PIRNR006078"/>
    </source>
</evidence>
<dbReference type="Gene3D" id="3.90.1510.10">
    <property type="entry name" value="Glycerate kinase, domain 2"/>
    <property type="match status" value="1"/>
</dbReference>
<dbReference type="SUPFAM" id="SSF110738">
    <property type="entry name" value="Glycerate kinase I"/>
    <property type="match status" value="1"/>
</dbReference>
<organism evidence="5 6">
    <name type="scientific">Prosthecobacter vanneervenii</name>
    <dbReference type="NCBI Taxonomy" id="48466"/>
    <lineage>
        <taxon>Bacteria</taxon>
        <taxon>Pseudomonadati</taxon>
        <taxon>Verrucomicrobiota</taxon>
        <taxon>Verrucomicrobiia</taxon>
        <taxon>Verrucomicrobiales</taxon>
        <taxon>Verrucomicrobiaceae</taxon>
        <taxon>Prosthecobacter</taxon>
    </lineage>
</organism>
<dbReference type="GO" id="GO:0031388">
    <property type="term" value="P:organic acid phosphorylation"/>
    <property type="evidence" value="ECO:0007669"/>
    <property type="project" value="UniProtKB-UniRule"/>
</dbReference>
<accession>A0A7W7Y712</accession>
<dbReference type="InterPro" id="IPR004381">
    <property type="entry name" value="Glycerate_kinase"/>
</dbReference>
<dbReference type="AlphaFoldDB" id="A0A7W7Y712"/>
<dbReference type="EMBL" id="JACHIG010000001">
    <property type="protein sequence ID" value="MBB5030779.1"/>
    <property type="molecule type" value="Genomic_DNA"/>
</dbReference>
<comment type="caution">
    <text evidence="5">The sequence shown here is derived from an EMBL/GenBank/DDBJ whole genome shotgun (WGS) entry which is preliminary data.</text>
</comment>
<gene>
    <name evidence="5" type="ORF">HNQ65_000333</name>
</gene>
<keyword evidence="3 4" id="KW-0418">Kinase</keyword>
<evidence type="ECO:0000313" key="6">
    <source>
        <dbReference type="Proteomes" id="UP000590740"/>
    </source>
</evidence>
<keyword evidence="6" id="KW-1185">Reference proteome</keyword>
<dbReference type="PIRSF" id="PIRSF006078">
    <property type="entry name" value="GlxK"/>
    <property type="match status" value="1"/>
</dbReference>
<protein>
    <submittedName>
        <fullName evidence="5">Glycerate kinase</fullName>
        <ecNumber evidence="5">2.7.1.31</ecNumber>
    </submittedName>
</protein>
<dbReference type="Gene3D" id="3.40.50.10350">
    <property type="entry name" value="Glycerate kinase, domain 1"/>
    <property type="match status" value="1"/>
</dbReference>
<dbReference type="InterPro" id="IPR036129">
    <property type="entry name" value="Glycerate_kinase_sf"/>
</dbReference>
<dbReference type="InterPro" id="IPR018193">
    <property type="entry name" value="Glyc_kinase_flavodox-like_fold"/>
</dbReference>
<name>A0A7W7Y712_9BACT</name>
<dbReference type="InterPro" id="IPR018197">
    <property type="entry name" value="Glycerate_kinase_RE-like"/>
</dbReference>
<dbReference type="Proteomes" id="UP000590740">
    <property type="component" value="Unassembled WGS sequence"/>
</dbReference>
<dbReference type="Pfam" id="PF02595">
    <property type="entry name" value="Gly_kinase"/>
    <property type="match status" value="1"/>
</dbReference>
<dbReference type="GO" id="GO:0008887">
    <property type="term" value="F:glycerate kinase activity"/>
    <property type="evidence" value="ECO:0007669"/>
    <property type="project" value="UniProtKB-UniRule"/>
</dbReference>
<reference evidence="5 6" key="1">
    <citation type="submission" date="2020-08" db="EMBL/GenBank/DDBJ databases">
        <title>Genomic Encyclopedia of Type Strains, Phase IV (KMG-IV): sequencing the most valuable type-strain genomes for metagenomic binning, comparative biology and taxonomic classification.</title>
        <authorList>
            <person name="Goeker M."/>
        </authorList>
    </citation>
    <scope>NUCLEOTIDE SEQUENCE [LARGE SCALE GENOMIC DNA]</scope>
    <source>
        <strain evidence="5 6">DSM 12252</strain>
    </source>
</reference>
<keyword evidence="2 4" id="KW-0808">Transferase</keyword>
<evidence type="ECO:0000256" key="3">
    <source>
        <dbReference type="ARBA" id="ARBA00022777"/>
    </source>
</evidence>
<dbReference type="NCBIfam" id="TIGR00045">
    <property type="entry name" value="glycerate kinase"/>
    <property type="match status" value="1"/>
</dbReference>
<comment type="similarity">
    <text evidence="1 4">Belongs to the glycerate kinase type-1 family.</text>
</comment>
<dbReference type="PANTHER" id="PTHR21599:SF0">
    <property type="entry name" value="GLYCERATE KINASE"/>
    <property type="match status" value="1"/>
</dbReference>
<dbReference type="PANTHER" id="PTHR21599">
    <property type="entry name" value="GLYCERATE KINASE"/>
    <property type="match status" value="1"/>
</dbReference>